<dbReference type="InterPro" id="IPR005791">
    <property type="entry name" value="SecD"/>
</dbReference>
<dbReference type="GO" id="GO:0065002">
    <property type="term" value="P:intracellular protein transmembrane transport"/>
    <property type="evidence" value="ECO:0007669"/>
    <property type="project" value="UniProtKB-UniRule"/>
</dbReference>
<dbReference type="RefSeq" id="WP_048570716.1">
    <property type="nucleotide sequence ID" value="NZ_LFVU01000027.1"/>
</dbReference>
<evidence type="ECO:0000313" key="14">
    <source>
        <dbReference type="Proteomes" id="UP000036756"/>
    </source>
</evidence>
<sequence>MKKKSALKFIISIIVILISAYVLAFGINLGNYKILSLGESLKPGLDLKGGVYIEEEIVGGKVSKETLQRTKELLELRVNGLGVSESVVAITGDNRIRIEIPGIYDSQKALEQVGKTGKLKFTSPDGKEVLAGTDVKNATVGVDNQSNKPVVQLQLTKEGTKKFADATKKYINKQISIYMDEDIISSPTVQSEITNGEAIITGSADVEEAGRLAGLIKSGSLPVKLKPATVKTIGPSLGAEAIPTSMTAAAIGIGLIVLFMIGYYRIQGAVASIALVVYIILTLLVFVNIGATLTLPGIAGLLLSVGMAVDANVLIFERTKEELRLGKSLSTSIDIGFKRALSSILDSNITTLIAGFSLYYLGSGSVKGFALTLNIGVICSMFTAVIVTRFLLKSFVNAGWVKNPRLYSRK</sequence>
<dbReference type="InterPro" id="IPR048631">
    <property type="entry name" value="SecD_1st"/>
</dbReference>
<gene>
    <name evidence="9 13" type="primary">secD</name>
    <name evidence="13" type="ORF">CLCY_2c00290</name>
</gene>
<dbReference type="NCBIfam" id="TIGR01129">
    <property type="entry name" value="secD"/>
    <property type="match status" value="1"/>
</dbReference>
<comment type="subunit">
    <text evidence="9">Forms a complex with SecF. Part of the essential Sec protein translocation apparatus which comprises SecA, SecYEG and auxiliary proteins SecDF. Other proteins may also be involved.</text>
</comment>
<dbReference type="AlphaFoldDB" id="A0A0J8DAC7"/>
<dbReference type="GO" id="GO:0005886">
    <property type="term" value="C:plasma membrane"/>
    <property type="evidence" value="ECO:0007669"/>
    <property type="project" value="UniProtKB-SubCell"/>
</dbReference>
<dbReference type="OrthoDB" id="9805019at2"/>
<evidence type="ECO:0000259" key="10">
    <source>
        <dbReference type="Pfam" id="PF02355"/>
    </source>
</evidence>
<feature type="domain" description="Protein translocase subunit SecDF P1" evidence="11">
    <location>
        <begin position="68"/>
        <end position="125"/>
    </location>
</feature>
<dbReference type="NCBIfam" id="TIGR00916">
    <property type="entry name" value="2A0604s01"/>
    <property type="match status" value="1"/>
</dbReference>
<dbReference type="PANTHER" id="PTHR30081:SF1">
    <property type="entry name" value="PROTEIN TRANSLOCASE SUBUNIT SECD"/>
    <property type="match status" value="1"/>
</dbReference>
<evidence type="ECO:0000256" key="6">
    <source>
        <dbReference type="ARBA" id="ARBA00022989"/>
    </source>
</evidence>
<evidence type="ECO:0000256" key="3">
    <source>
        <dbReference type="ARBA" id="ARBA00022475"/>
    </source>
</evidence>
<feature type="transmembrane region" description="Helical" evidence="9">
    <location>
        <begin position="368"/>
        <end position="392"/>
    </location>
</feature>
<dbReference type="InterPro" id="IPR022813">
    <property type="entry name" value="SecD/SecF_arch_bac"/>
</dbReference>
<keyword evidence="3 9" id="KW-1003">Cell membrane</keyword>
<feature type="transmembrane region" description="Helical" evidence="9">
    <location>
        <begin position="241"/>
        <end position="263"/>
    </location>
</feature>
<dbReference type="PANTHER" id="PTHR30081">
    <property type="entry name" value="PROTEIN-EXPORT MEMBRANE PROTEIN SEC"/>
    <property type="match status" value="1"/>
</dbReference>
<dbReference type="Proteomes" id="UP000036756">
    <property type="component" value="Unassembled WGS sequence"/>
</dbReference>
<dbReference type="Pfam" id="PF22599">
    <property type="entry name" value="SecDF_P1_head"/>
    <property type="match status" value="1"/>
</dbReference>
<dbReference type="PATRIC" id="fig|1121307.3.peg.885"/>
<keyword evidence="6 9" id="KW-1133">Transmembrane helix</keyword>
<proteinExistence type="inferred from homology"/>
<evidence type="ECO:0000256" key="5">
    <source>
        <dbReference type="ARBA" id="ARBA00022927"/>
    </source>
</evidence>
<dbReference type="EMBL" id="LFVU01000027">
    <property type="protein sequence ID" value="KMT21269.1"/>
    <property type="molecule type" value="Genomic_DNA"/>
</dbReference>
<dbReference type="GO" id="GO:0006605">
    <property type="term" value="P:protein targeting"/>
    <property type="evidence" value="ECO:0007669"/>
    <property type="project" value="UniProtKB-UniRule"/>
</dbReference>
<dbReference type="InterPro" id="IPR048634">
    <property type="entry name" value="SecD_SecF_C"/>
</dbReference>
<dbReference type="Pfam" id="PF02355">
    <property type="entry name" value="SecD_SecF_C"/>
    <property type="match status" value="1"/>
</dbReference>
<dbReference type="Gene3D" id="1.20.1640.10">
    <property type="entry name" value="Multidrug efflux transporter AcrB transmembrane domain"/>
    <property type="match status" value="1"/>
</dbReference>
<feature type="transmembrane region" description="Helical" evidence="9">
    <location>
        <begin position="337"/>
        <end position="362"/>
    </location>
</feature>
<evidence type="ECO:0000256" key="4">
    <source>
        <dbReference type="ARBA" id="ARBA00022692"/>
    </source>
</evidence>
<accession>A0A0J8DAC7</accession>
<evidence type="ECO:0000256" key="1">
    <source>
        <dbReference type="ARBA" id="ARBA00004651"/>
    </source>
</evidence>
<evidence type="ECO:0000256" key="9">
    <source>
        <dbReference type="HAMAP-Rule" id="MF_01463"/>
    </source>
</evidence>
<evidence type="ECO:0000256" key="8">
    <source>
        <dbReference type="ARBA" id="ARBA00023136"/>
    </source>
</evidence>
<evidence type="ECO:0000313" key="13">
    <source>
        <dbReference type="EMBL" id="KMT21269.1"/>
    </source>
</evidence>
<keyword evidence="14" id="KW-1185">Reference proteome</keyword>
<feature type="transmembrane region" description="Helical" evidence="9">
    <location>
        <begin position="297"/>
        <end position="316"/>
    </location>
</feature>
<dbReference type="SUPFAM" id="SSF82866">
    <property type="entry name" value="Multidrug efflux transporter AcrB transmembrane domain"/>
    <property type="match status" value="1"/>
</dbReference>
<dbReference type="Gene3D" id="3.30.1360.200">
    <property type="match status" value="1"/>
</dbReference>
<dbReference type="FunFam" id="1.20.1640.10:FF:000004">
    <property type="entry name" value="Protein translocase subunit SecD"/>
    <property type="match status" value="1"/>
</dbReference>
<organism evidence="13 14">
    <name type="scientific">Clostridium cylindrosporum DSM 605</name>
    <dbReference type="NCBI Taxonomy" id="1121307"/>
    <lineage>
        <taxon>Bacteria</taxon>
        <taxon>Bacillati</taxon>
        <taxon>Bacillota</taxon>
        <taxon>Clostridia</taxon>
        <taxon>Eubacteriales</taxon>
        <taxon>Clostridiaceae</taxon>
        <taxon>Clostridium</taxon>
    </lineage>
</organism>
<comment type="similarity">
    <text evidence="9">Belongs to the SecD/SecF family. SecD subfamily.</text>
</comment>
<dbReference type="InterPro" id="IPR001036">
    <property type="entry name" value="Acrflvin-R"/>
</dbReference>
<keyword evidence="2 9" id="KW-0813">Transport</keyword>
<evidence type="ECO:0000259" key="12">
    <source>
        <dbReference type="Pfam" id="PF22599"/>
    </source>
</evidence>
<evidence type="ECO:0000256" key="2">
    <source>
        <dbReference type="ARBA" id="ARBA00022448"/>
    </source>
</evidence>
<keyword evidence="4 9" id="KW-0812">Transmembrane</keyword>
<dbReference type="InterPro" id="IPR055344">
    <property type="entry name" value="SecD_SecF_C_bact"/>
</dbReference>
<name>A0A0J8DAC7_CLOCY</name>
<dbReference type="Pfam" id="PF21760">
    <property type="entry name" value="SecD_1st"/>
    <property type="match status" value="1"/>
</dbReference>
<feature type="transmembrane region" description="Helical" evidence="9">
    <location>
        <begin position="270"/>
        <end position="291"/>
    </location>
</feature>
<comment type="caution">
    <text evidence="13">The sequence shown here is derived from an EMBL/GenBank/DDBJ whole genome shotgun (WGS) entry which is preliminary data.</text>
</comment>
<keyword evidence="7 9" id="KW-0811">Translocation</keyword>
<reference evidence="13 14" key="1">
    <citation type="submission" date="2015-06" db="EMBL/GenBank/DDBJ databases">
        <title>Draft genome sequence of the purine-degrading Clostridium cylindrosporum HC-1 (DSM 605).</title>
        <authorList>
            <person name="Poehlein A."/>
            <person name="Schiel-Bengelsdorf B."/>
            <person name="Bengelsdorf F."/>
            <person name="Daniel R."/>
            <person name="Duerre P."/>
        </authorList>
    </citation>
    <scope>NUCLEOTIDE SEQUENCE [LARGE SCALE GENOMIC DNA]</scope>
    <source>
        <strain evidence="13 14">DSM 605</strain>
    </source>
</reference>
<feature type="transmembrane region" description="Helical" evidence="9">
    <location>
        <begin position="7"/>
        <end position="27"/>
    </location>
</feature>
<dbReference type="GO" id="GO:0043952">
    <property type="term" value="P:protein transport by the Sec complex"/>
    <property type="evidence" value="ECO:0007669"/>
    <property type="project" value="UniProtKB-UniRule"/>
</dbReference>
<evidence type="ECO:0000259" key="11">
    <source>
        <dbReference type="Pfam" id="PF21760"/>
    </source>
</evidence>
<dbReference type="STRING" id="1121307.CLCY_2c00290"/>
<dbReference type="PRINTS" id="PR00702">
    <property type="entry name" value="ACRIFLAVINRP"/>
</dbReference>
<dbReference type="InterPro" id="IPR054384">
    <property type="entry name" value="SecDF_P1_head"/>
</dbReference>
<protein>
    <recommendedName>
        <fullName evidence="9">Protein translocase subunit SecD</fullName>
    </recommendedName>
</protein>
<evidence type="ECO:0000256" key="7">
    <source>
        <dbReference type="ARBA" id="ARBA00023010"/>
    </source>
</evidence>
<keyword evidence="8 9" id="KW-0472">Membrane</keyword>
<feature type="domain" description="Protein export membrane protein SecD/SecF C-terminal" evidence="10">
    <location>
        <begin position="228"/>
        <end position="393"/>
    </location>
</feature>
<comment type="function">
    <text evidence="9">Part of the Sec protein translocase complex. Interacts with the SecYEG preprotein conducting channel. SecDF uses the proton motive force (PMF) to complete protein translocation after the ATP-dependent function of SecA.</text>
</comment>
<keyword evidence="5 9" id="KW-0653">Protein transport</keyword>
<comment type="subcellular location">
    <subcellularLocation>
        <location evidence="1 9">Cell membrane</location>
        <topology evidence="1 9">Multi-pass membrane protein</topology>
    </subcellularLocation>
</comment>
<feature type="domain" description="SecDF P1 head subdomain" evidence="12">
    <location>
        <begin position="127"/>
        <end position="223"/>
    </location>
</feature>
<dbReference type="GO" id="GO:0015450">
    <property type="term" value="F:protein-transporting ATPase activity"/>
    <property type="evidence" value="ECO:0007669"/>
    <property type="project" value="InterPro"/>
</dbReference>
<dbReference type="HAMAP" id="MF_01463_B">
    <property type="entry name" value="SecD_B"/>
    <property type="match status" value="1"/>
</dbReference>